<name>A0A5B9Y5K3_9MOLU</name>
<keyword evidence="3" id="KW-1185">Reference proteome</keyword>
<gene>
    <name evidence="2" type="ORF">SCHIN_v1c07840</name>
</gene>
<dbReference type="KEGG" id="schi:SCHIN_v1c07840"/>
<organism evidence="2 3">
    <name type="scientific">Spiroplasma chinense</name>
    <dbReference type="NCBI Taxonomy" id="216932"/>
    <lineage>
        <taxon>Bacteria</taxon>
        <taxon>Bacillati</taxon>
        <taxon>Mycoplasmatota</taxon>
        <taxon>Mollicutes</taxon>
        <taxon>Entomoplasmatales</taxon>
        <taxon>Spiroplasmataceae</taxon>
        <taxon>Spiroplasma</taxon>
    </lineage>
</organism>
<sequence>MYYYFEKGDVVKDLNKILISSENKLLSEYLEVSLLDSIKINQAIFWLLDESEKNNFRIYKTHLLKFFSILELIFAQEYRNSFTKQQYVALENGPIPGKLKELIEEVQLNQLTNIEFIDSLAFKARKLEKGTEVIKNEEFVQSLEFLSEKDLEAMNKALKLILELKTVEKLSEFTHKSKSYYHYYGLAKKEGKNSYPMDFSIDLSKARE</sequence>
<evidence type="ECO:0000313" key="3">
    <source>
        <dbReference type="Proteomes" id="UP000323144"/>
    </source>
</evidence>
<dbReference type="Pfam" id="PF13274">
    <property type="entry name" value="SocA_Panacea"/>
    <property type="match status" value="1"/>
</dbReference>
<dbReference type="Proteomes" id="UP000323144">
    <property type="component" value="Chromosome"/>
</dbReference>
<reference evidence="2 3" key="1">
    <citation type="submission" date="2019-08" db="EMBL/GenBank/DDBJ databases">
        <title>Complete genome sequence of Spiroplasma chinense CCH (DSM 19755).</title>
        <authorList>
            <person name="Shen H.-Y."/>
            <person name="Lin Y.-C."/>
            <person name="Chou L."/>
            <person name="Kuo C.-H."/>
        </authorList>
    </citation>
    <scope>NUCLEOTIDE SEQUENCE [LARGE SCALE GENOMIC DNA]</scope>
    <source>
        <strain evidence="2 3">CCH</strain>
    </source>
</reference>
<proteinExistence type="predicted"/>
<protein>
    <recommendedName>
        <fullName evidence="1">Antitoxin SocA-like Panacea domain-containing protein</fullName>
    </recommendedName>
</protein>
<evidence type="ECO:0000259" key="1">
    <source>
        <dbReference type="Pfam" id="PF13274"/>
    </source>
</evidence>
<accession>A0A5B9Y5K3</accession>
<dbReference type="AlphaFoldDB" id="A0A5B9Y5K3"/>
<feature type="domain" description="Antitoxin SocA-like Panacea" evidence="1">
    <location>
        <begin position="69"/>
        <end position="178"/>
    </location>
</feature>
<evidence type="ECO:0000313" key="2">
    <source>
        <dbReference type="EMBL" id="QEH61979.1"/>
    </source>
</evidence>
<dbReference type="EMBL" id="CP043026">
    <property type="protein sequence ID" value="QEH61979.1"/>
    <property type="molecule type" value="Genomic_DNA"/>
</dbReference>
<dbReference type="InterPro" id="IPR025272">
    <property type="entry name" value="SocA_Panacea"/>
</dbReference>